<dbReference type="RefSeq" id="XP_011417245.1">
    <property type="nucleotide sequence ID" value="XM_011418943.4"/>
</dbReference>
<protein>
    <submittedName>
        <fullName evidence="1">Uncharacterized protein</fullName>
    </submittedName>
</protein>
<dbReference type="OrthoDB" id="10021290at2759"/>
<accession>A0A8W8IDQ1</accession>
<dbReference type="EnsemblMetazoa" id="G13688.9">
    <property type="protein sequence ID" value="G13688.9:cds"/>
    <property type="gene ID" value="G13688"/>
</dbReference>
<keyword evidence="2" id="KW-1185">Reference proteome</keyword>
<sequence>MSSIRSSVHPKQLNQPWGTILKPEYGLGHQKMTDYEIDQTVDRLYKIPATKERVYERPGKKMSDEEIAEMLQRLTKAPVEKIPDSDRRVTKSMYNNMGVVSSYAWKGYN</sequence>
<dbReference type="RefSeq" id="XP_011417252.1">
    <property type="nucleotide sequence ID" value="XM_011418950.4"/>
</dbReference>
<name>A0A8W8IDQ1_MAGGI</name>
<dbReference type="OMA" id="LYYVPKA"/>
<dbReference type="KEGG" id="crg:105320831"/>
<dbReference type="EnsemblMetazoa" id="G13688.7">
    <property type="protein sequence ID" value="G13688.7:cds"/>
    <property type="gene ID" value="G13688"/>
</dbReference>
<proteinExistence type="predicted"/>
<dbReference type="AlphaFoldDB" id="A0A8W8IDQ1"/>
<reference evidence="1" key="1">
    <citation type="submission" date="2022-08" db="UniProtKB">
        <authorList>
            <consortium name="EnsemblMetazoa"/>
        </authorList>
    </citation>
    <scope>IDENTIFICATION</scope>
    <source>
        <strain evidence="1">05x7-T-G4-1.051#20</strain>
    </source>
</reference>
<dbReference type="RefSeq" id="XP_065945321.1">
    <property type="nucleotide sequence ID" value="XM_066089249.1"/>
</dbReference>
<dbReference type="EnsemblMetazoa" id="G13688.11">
    <property type="protein sequence ID" value="G13688.11:cds"/>
    <property type="gene ID" value="G13688"/>
</dbReference>
<organism evidence="1 2">
    <name type="scientific">Magallana gigas</name>
    <name type="common">Pacific oyster</name>
    <name type="synonym">Crassostrea gigas</name>
    <dbReference type="NCBI Taxonomy" id="29159"/>
    <lineage>
        <taxon>Eukaryota</taxon>
        <taxon>Metazoa</taxon>
        <taxon>Spiralia</taxon>
        <taxon>Lophotrochozoa</taxon>
        <taxon>Mollusca</taxon>
        <taxon>Bivalvia</taxon>
        <taxon>Autobranchia</taxon>
        <taxon>Pteriomorphia</taxon>
        <taxon>Ostreida</taxon>
        <taxon>Ostreoidea</taxon>
        <taxon>Ostreidae</taxon>
        <taxon>Magallana</taxon>
    </lineage>
</organism>
<dbReference type="EnsemblMetazoa" id="G13688.10">
    <property type="protein sequence ID" value="G13688.10:cds"/>
    <property type="gene ID" value="G13688"/>
</dbReference>
<dbReference type="GeneID" id="105320831"/>
<evidence type="ECO:0000313" key="2">
    <source>
        <dbReference type="Proteomes" id="UP000005408"/>
    </source>
</evidence>
<dbReference type="EnsemblMetazoa" id="G13688.8">
    <property type="protein sequence ID" value="G13688.8:cds"/>
    <property type="gene ID" value="G13688"/>
</dbReference>
<evidence type="ECO:0000313" key="1">
    <source>
        <dbReference type="EnsemblMetazoa" id="G13688.6:cds"/>
    </source>
</evidence>
<dbReference type="EnsemblMetazoa" id="G13688.6">
    <property type="protein sequence ID" value="G13688.6:cds"/>
    <property type="gene ID" value="G13688"/>
</dbReference>
<dbReference type="Proteomes" id="UP000005408">
    <property type="component" value="Unassembled WGS sequence"/>
</dbReference>
<dbReference type="EnsemblMetazoa" id="G13688.5">
    <property type="protein sequence ID" value="G13688.5:cds"/>
    <property type="gene ID" value="G13688"/>
</dbReference>
<dbReference type="RefSeq" id="XP_011417234.1">
    <property type="nucleotide sequence ID" value="XM_011418932.4"/>
</dbReference>